<dbReference type="OrthoDB" id="6221744at2759"/>
<evidence type="ECO:0000256" key="5">
    <source>
        <dbReference type="ARBA" id="ARBA00022927"/>
    </source>
</evidence>
<name>A0A7I8VL58_9ANNE</name>
<keyword evidence="10 11" id="KW-0539">Nucleus</keyword>
<dbReference type="GO" id="GO:0003713">
    <property type="term" value="F:transcription coactivator activity"/>
    <property type="evidence" value="ECO:0007669"/>
    <property type="project" value="UniProtKB-UniRule"/>
</dbReference>
<keyword evidence="4 11" id="KW-0156">Chromatin regulator</keyword>
<evidence type="ECO:0000256" key="11">
    <source>
        <dbReference type="HAMAP-Rule" id="MF_03046"/>
    </source>
</evidence>
<dbReference type="Gene3D" id="1.10.246.140">
    <property type="match status" value="1"/>
</dbReference>
<dbReference type="GO" id="GO:0071819">
    <property type="term" value="C:DUBm complex"/>
    <property type="evidence" value="ECO:0007669"/>
    <property type="project" value="UniProtKB-UniRule"/>
</dbReference>
<proteinExistence type="inferred from homology"/>
<evidence type="ECO:0000256" key="2">
    <source>
        <dbReference type="ARBA" id="ARBA00022448"/>
    </source>
</evidence>
<accession>A0A7I8VL58</accession>
<comment type="subunit">
    <text evidence="11">Component of the nuclear pore complex (NPC)-associated TREX-2 complex (transcription and export complex 2). Component of the SAGA transcription coactivator-HAT complex. Within the SAGA complex, participates to a subcomplex of SAGA called the DUB module (deubiquitination module).</text>
</comment>
<evidence type="ECO:0000256" key="4">
    <source>
        <dbReference type="ARBA" id="ARBA00022853"/>
    </source>
</evidence>
<dbReference type="GO" id="GO:0015031">
    <property type="term" value="P:protein transport"/>
    <property type="evidence" value="ECO:0007669"/>
    <property type="project" value="UniProtKB-KW"/>
</dbReference>
<protein>
    <recommendedName>
        <fullName evidence="11">Transcription and mRNA export factor ENY2</fullName>
    </recommendedName>
    <alternativeName>
        <fullName evidence="11">Enhancer of yellow 2 transcription factor homolog</fullName>
    </alternativeName>
</protein>
<dbReference type="PANTHER" id="PTHR12514">
    <property type="entry name" value="ENHANCER OF YELLOW 2 TRANSCRIPTION FACTOR"/>
    <property type="match status" value="1"/>
</dbReference>
<evidence type="ECO:0000256" key="1">
    <source>
        <dbReference type="ARBA" id="ARBA00004642"/>
    </source>
</evidence>
<keyword evidence="9 11" id="KW-0804">Transcription</keyword>
<comment type="function">
    <text evidence="11">Involved in mRNA export coupled transcription activation by association with both the TREX-2 and the SAGA complexes. The transcription regulatory histone acetylation (HAT) complex SAGA is a multiprotein complex that activates transcription by remodeling chromatin and mediating histone acetylation and deubiquitination. Within the SAGA complex, participates to a subcomplex that specifically deubiquitinates histones. The SAGA complex is recruited to specific gene promoters by activators, where it is required for transcription. The TREX-2 complex functions in docking export-competent ribonucleoprotein particles (mRNPs) to the nuclear entrance of the nuclear pore complex (nuclear basket). TREX-2 participates in mRNA export and accurate chromatin positioning in the nucleus by tethering genes to the nuclear periphery.</text>
</comment>
<keyword evidence="5 11" id="KW-0653">Protein transport</keyword>
<dbReference type="GO" id="GO:0006325">
    <property type="term" value="P:chromatin organization"/>
    <property type="evidence" value="ECO:0007669"/>
    <property type="project" value="UniProtKB-KW"/>
</dbReference>
<sequence>MGDRELIIRETINQKLEETGEKEKLKRLLRMRLDECGWREKVRAYCKQVIRERGIETVSVDDLVAEVTPKGRALVPDTVKKELLHKIRQFLTEQANV</sequence>
<evidence type="ECO:0000256" key="9">
    <source>
        <dbReference type="ARBA" id="ARBA00023163"/>
    </source>
</evidence>
<evidence type="ECO:0000313" key="13">
    <source>
        <dbReference type="Proteomes" id="UP000549394"/>
    </source>
</evidence>
<evidence type="ECO:0000256" key="10">
    <source>
        <dbReference type="ARBA" id="ARBA00023242"/>
    </source>
</evidence>
<dbReference type="Proteomes" id="UP000549394">
    <property type="component" value="Unassembled WGS sequence"/>
</dbReference>
<dbReference type="InterPro" id="IPR038212">
    <property type="entry name" value="TF_EnY2_sf"/>
</dbReference>
<gene>
    <name evidence="12" type="ORF">DGYR_LOCUS5058</name>
</gene>
<keyword evidence="7 11" id="KW-0805">Transcription regulation</keyword>
<dbReference type="InterPro" id="IPR018783">
    <property type="entry name" value="TF_ENY2"/>
</dbReference>
<keyword evidence="2 11" id="KW-0813">Transport</keyword>
<dbReference type="AlphaFoldDB" id="A0A7I8VL58"/>
<dbReference type="GO" id="GO:0000124">
    <property type="term" value="C:SAGA complex"/>
    <property type="evidence" value="ECO:0007669"/>
    <property type="project" value="UniProtKB-UniRule"/>
</dbReference>
<dbReference type="GO" id="GO:0005654">
    <property type="term" value="C:nucleoplasm"/>
    <property type="evidence" value="ECO:0007669"/>
    <property type="project" value="UniProtKB-SubCell"/>
</dbReference>
<dbReference type="GO" id="GO:0006406">
    <property type="term" value="P:mRNA export from nucleus"/>
    <property type="evidence" value="ECO:0007669"/>
    <property type="project" value="UniProtKB-UniRule"/>
</dbReference>
<dbReference type="GO" id="GO:0006368">
    <property type="term" value="P:transcription elongation by RNA polymerase II"/>
    <property type="evidence" value="ECO:0007669"/>
    <property type="project" value="UniProtKB-UniRule"/>
</dbReference>
<dbReference type="FunFam" id="1.10.246.140:FF:000001">
    <property type="entry name" value="Transcription and mRNA export factor ENY2"/>
    <property type="match status" value="1"/>
</dbReference>
<comment type="similarity">
    <text evidence="11">Belongs to the ENY2 family.</text>
</comment>
<dbReference type="EMBL" id="CAJFCJ010000006">
    <property type="protein sequence ID" value="CAD5116421.1"/>
    <property type="molecule type" value="Genomic_DNA"/>
</dbReference>
<dbReference type="GO" id="GO:0070390">
    <property type="term" value="C:transcription export complex 2"/>
    <property type="evidence" value="ECO:0007669"/>
    <property type="project" value="UniProtKB-UniRule"/>
</dbReference>
<evidence type="ECO:0000256" key="3">
    <source>
        <dbReference type="ARBA" id="ARBA00022816"/>
    </source>
</evidence>
<reference evidence="12 13" key="1">
    <citation type="submission" date="2020-08" db="EMBL/GenBank/DDBJ databases">
        <authorList>
            <person name="Hejnol A."/>
        </authorList>
    </citation>
    <scope>NUCLEOTIDE SEQUENCE [LARGE SCALE GENOMIC DNA]</scope>
</reference>
<comment type="caution">
    <text evidence="12">The sequence shown here is derived from an EMBL/GenBank/DDBJ whole genome shotgun (WGS) entry which is preliminary data.</text>
</comment>
<evidence type="ECO:0000313" key="12">
    <source>
        <dbReference type="EMBL" id="CAD5116421.1"/>
    </source>
</evidence>
<evidence type="ECO:0000256" key="8">
    <source>
        <dbReference type="ARBA" id="ARBA00023159"/>
    </source>
</evidence>
<keyword evidence="8 11" id="KW-0010">Activator</keyword>
<evidence type="ECO:0000256" key="7">
    <source>
        <dbReference type="ARBA" id="ARBA00023015"/>
    </source>
</evidence>
<comment type="subcellular location">
    <subcellularLocation>
        <location evidence="1 11">Nucleus</location>
        <location evidence="1 11">Nucleoplasm</location>
    </subcellularLocation>
</comment>
<keyword evidence="6 11" id="KW-0811">Translocation</keyword>
<dbReference type="GO" id="GO:0005643">
    <property type="term" value="C:nuclear pore"/>
    <property type="evidence" value="ECO:0007669"/>
    <property type="project" value="UniProtKB-UniRule"/>
</dbReference>
<dbReference type="Pfam" id="PF10163">
    <property type="entry name" value="EnY2"/>
    <property type="match status" value="1"/>
</dbReference>
<keyword evidence="3 11" id="KW-0509">mRNA transport</keyword>
<keyword evidence="13" id="KW-1185">Reference proteome</keyword>
<dbReference type="HAMAP" id="MF_03046">
    <property type="entry name" value="ENY2_Sus1"/>
    <property type="match status" value="1"/>
</dbReference>
<evidence type="ECO:0000256" key="6">
    <source>
        <dbReference type="ARBA" id="ARBA00023010"/>
    </source>
</evidence>
<organism evidence="12 13">
    <name type="scientific">Dimorphilus gyrociliatus</name>
    <dbReference type="NCBI Taxonomy" id="2664684"/>
    <lineage>
        <taxon>Eukaryota</taxon>
        <taxon>Metazoa</taxon>
        <taxon>Spiralia</taxon>
        <taxon>Lophotrochozoa</taxon>
        <taxon>Annelida</taxon>
        <taxon>Polychaeta</taxon>
        <taxon>Polychaeta incertae sedis</taxon>
        <taxon>Dinophilidae</taxon>
        <taxon>Dimorphilus</taxon>
    </lineage>
</organism>